<protein>
    <submittedName>
        <fullName evidence="1">Uncharacterized protein</fullName>
    </submittedName>
</protein>
<keyword evidence="2" id="KW-1185">Reference proteome</keyword>
<dbReference type="EMBL" id="BMWH01000004">
    <property type="protein sequence ID" value="GGZ78787.1"/>
    <property type="molecule type" value="Genomic_DNA"/>
</dbReference>
<dbReference type="Proteomes" id="UP000623010">
    <property type="component" value="Unassembled WGS sequence"/>
</dbReference>
<evidence type="ECO:0000313" key="2">
    <source>
        <dbReference type="Proteomes" id="UP000623010"/>
    </source>
</evidence>
<reference evidence="1" key="1">
    <citation type="journal article" date="2014" name="Int. J. Syst. Evol. Microbiol.">
        <title>Complete genome sequence of Corynebacterium casei LMG S-19264T (=DSM 44701T), isolated from a smear-ripened cheese.</title>
        <authorList>
            <consortium name="US DOE Joint Genome Institute (JGI-PGF)"/>
            <person name="Walter F."/>
            <person name="Albersmeier A."/>
            <person name="Kalinowski J."/>
            <person name="Ruckert C."/>
        </authorList>
    </citation>
    <scope>NUCLEOTIDE SEQUENCE</scope>
    <source>
        <strain evidence="1">JCM 5016</strain>
    </source>
</reference>
<name>A0A918V9L3_9ACTN</name>
<accession>A0A918V9L3</accession>
<organism evidence="1 2">
    <name type="scientific">Streptomyces echinoruber</name>
    <dbReference type="NCBI Taxonomy" id="68898"/>
    <lineage>
        <taxon>Bacteria</taxon>
        <taxon>Bacillati</taxon>
        <taxon>Actinomycetota</taxon>
        <taxon>Actinomycetes</taxon>
        <taxon>Kitasatosporales</taxon>
        <taxon>Streptomycetaceae</taxon>
        <taxon>Streptomyces</taxon>
    </lineage>
</organism>
<dbReference type="AlphaFoldDB" id="A0A918V9L3"/>
<sequence length="191" mass="21494">MRDLLGLRGLQRLRGLRGLRGRLKLRGLLGLLGLQRLRRLRGLLRLWGLQRLGCLLRLRNLLRLNRLRGLQGLLRLCRLRGRLKLCGLRGRLKLCGLRGRLELWGLLRLRGRLRSGRRGRGLGSRVLGSRRRSWAAGSDGSVGMADAGAQGGQTAGRRYKECGLVKLAHETLGPSIHEVLHSVRSHVRLVR</sequence>
<gene>
    <name evidence="1" type="ORF">GCM10010389_15390</name>
</gene>
<comment type="caution">
    <text evidence="1">The sequence shown here is derived from an EMBL/GenBank/DDBJ whole genome shotgun (WGS) entry which is preliminary data.</text>
</comment>
<evidence type="ECO:0000313" key="1">
    <source>
        <dbReference type="EMBL" id="GGZ78787.1"/>
    </source>
</evidence>
<proteinExistence type="predicted"/>
<reference evidence="1" key="2">
    <citation type="submission" date="2020-09" db="EMBL/GenBank/DDBJ databases">
        <authorList>
            <person name="Sun Q."/>
            <person name="Ohkuma M."/>
        </authorList>
    </citation>
    <scope>NUCLEOTIDE SEQUENCE</scope>
    <source>
        <strain evidence="1">JCM 5016</strain>
    </source>
</reference>